<dbReference type="GO" id="GO:0005634">
    <property type="term" value="C:nucleus"/>
    <property type="evidence" value="ECO:0007669"/>
    <property type="project" value="UniProtKB-SubCell"/>
</dbReference>
<evidence type="ECO:0000256" key="7">
    <source>
        <dbReference type="SAM" id="MobiDB-lite"/>
    </source>
</evidence>
<evidence type="ECO:0000256" key="2">
    <source>
        <dbReference type="ARBA" id="ARBA00007163"/>
    </source>
</evidence>
<feature type="region of interest" description="Disordered" evidence="7">
    <location>
        <begin position="468"/>
        <end position="525"/>
    </location>
</feature>
<evidence type="ECO:0000256" key="1">
    <source>
        <dbReference type="ARBA" id="ARBA00004123"/>
    </source>
</evidence>
<comment type="similarity">
    <text evidence="2">Belongs to the bZIP family.</text>
</comment>
<comment type="subcellular location">
    <subcellularLocation>
        <location evidence="1">Nucleus</location>
    </subcellularLocation>
</comment>
<accession>A0A9P6D6X7</accession>
<feature type="compositionally biased region" description="Low complexity" evidence="7">
    <location>
        <begin position="505"/>
        <end position="525"/>
    </location>
</feature>
<evidence type="ECO:0000256" key="5">
    <source>
        <dbReference type="ARBA" id="ARBA00023163"/>
    </source>
</evidence>
<evidence type="ECO:0000256" key="3">
    <source>
        <dbReference type="ARBA" id="ARBA00023015"/>
    </source>
</evidence>
<dbReference type="PROSITE" id="PS50217">
    <property type="entry name" value="BZIP"/>
    <property type="match status" value="1"/>
</dbReference>
<evidence type="ECO:0000313" key="10">
    <source>
        <dbReference type="Proteomes" id="UP000807469"/>
    </source>
</evidence>
<dbReference type="GO" id="GO:0003677">
    <property type="term" value="F:DNA binding"/>
    <property type="evidence" value="ECO:0007669"/>
    <property type="project" value="UniProtKB-KW"/>
</dbReference>
<dbReference type="PANTHER" id="PTHR47416">
    <property type="entry name" value="BASIC-LEUCINE ZIPPER TRANSCRIPTION FACTOR F-RELATED"/>
    <property type="match status" value="1"/>
</dbReference>
<dbReference type="EMBL" id="MU155132">
    <property type="protein sequence ID" value="KAF9486024.1"/>
    <property type="molecule type" value="Genomic_DNA"/>
</dbReference>
<dbReference type="Gene3D" id="1.20.5.170">
    <property type="match status" value="1"/>
</dbReference>
<keyword evidence="4" id="KW-0238">DNA-binding</keyword>
<dbReference type="Pfam" id="PF00170">
    <property type="entry name" value="bZIP_1"/>
    <property type="match status" value="1"/>
</dbReference>
<dbReference type="InterPro" id="IPR004827">
    <property type="entry name" value="bZIP"/>
</dbReference>
<dbReference type="Proteomes" id="UP000807469">
    <property type="component" value="Unassembled WGS sequence"/>
</dbReference>
<keyword evidence="3" id="KW-0805">Transcription regulation</keyword>
<keyword evidence="5" id="KW-0804">Transcription</keyword>
<dbReference type="GO" id="GO:0003700">
    <property type="term" value="F:DNA-binding transcription factor activity"/>
    <property type="evidence" value="ECO:0007669"/>
    <property type="project" value="InterPro"/>
</dbReference>
<feature type="compositionally biased region" description="Pro residues" evidence="7">
    <location>
        <begin position="40"/>
        <end position="55"/>
    </location>
</feature>
<feature type="region of interest" description="Disordered" evidence="7">
    <location>
        <begin position="229"/>
        <end position="252"/>
    </location>
</feature>
<evidence type="ECO:0000256" key="4">
    <source>
        <dbReference type="ARBA" id="ARBA00023125"/>
    </source>
</evidence>
<sequence length="584" mass="61509">MAPSLSLAMSQIIAHDAPLLSPTDPSWEFSPTDAFAYTLPPSPPLSDPAASPAPPTAMLRMRSDPDPDDLCVPTHQLFDFPQELVQHHQHHQHRPPTPPSRSPSFAARLDNPDHDDDRASSCGTKRSASPAPSAAKKRAIGERISSKDFVPPDVSGLSKREARLVKNRAAAFLSRQRKREEFECMEVRVAELEQENARLLALTQPQTPPQLLSEVEQLKAQLAAAKERERTLSAQLASKHDDHPPVKQEASDADPAFLFSSSSSSAVSTTRNSLSSAPHKSGASLGLMVLLCALPSLLSMRMQSAAPTSFSIPNPFPASSATAFDYTSYLPADYDWSRTSASLMDMDMDAAAAAAPAPSSRVKKLQFTGTDAEELGGLGDLDISFESSPADDGKIRVRIHPPSSGSSSSSSSGSSRGASPAGFEPSLSMWDSPVGGSTYHSDPFLGAAGDFGMPFAADGSLRYDYGGLSSSSSSSSYPPSNTYFTSSTSSTSPYALQTSFSTSQNNNNGGASPMSMSSGSSLSSPTALEFGASHEALLAGLGSQEFSVPDAGSSGGAKRRVRIALKSMPQSGGAEGGEWEVQIC</sequence>
<feature type="compositionally biased region" description="Basic and acidic residues" evidence="7">
    <location>
        <begin position="110"/>
        <end position="119"/>
    </location>
</feature>
<dbReference type="OrthoDB" id="674948at2759"/>
<keyword evidence="10" id="KW-1185">Reference proteome</keyword>
<dbReference type="PANTHER" id="PTHR47416:SF8">
    <property type="entry name" value="BASIC-LEUCINE ZIPPER TRANSCRIPTION FACTOR E-RELATED"/>
    <property type="match status" value="1"/>
</dbReference>
<feature type="region of interest" description="Disordered" evidence="7">
    <location>
        <begin position="18"/>
        <end position="144"/>
    </location>
</feature>
<feature type="compositionally biased region" description="Basic and acidic residues" evidence="7">
    <location>
        <begin position="238"/>
        <end position="250"/>
    </location>
</feature>
<dbReference type="SUPFAM" id="SSF57959">
    <property type="entry name" value="Leucine zipper domain"/>
    <property type="match status" value="1"/>
</dbReference>
<name>A0A9P6D6X7_9AGAR</name>
<gene>
    <name evidence="9" type="ORF">BDN70DRAFT_902800</name>
</gene>
<dbReference type="AlphaFoldDB" id="A0A9P6D6X7"/>
<dbReference type="CDD" id="cd14812">
    <property type="entry name" value="bZIP_u3"/>
    <property type="match status" value="1"/>
</dbReference>
<evidence type="ECO:0000313" key="9">
    <source>
        <dbReference type="EMBL" id="KAF9486024.1"/>
    </source>
</evidence>
<evidence type="ECO:0000259" key="8">
    <source>
        <dbReference type="PROSITE" id="PS50217"/>
    </source>
</evidence>
<dbReference type="InterPro" id="IPR046347">
    <property type="entry name" value="bZIP_sf"/>
</dbReference>
<comment type="caution">
    <text evidence="9">The sequence shown here is derived from an EMBL/GenBank/DDBJ whole genome shotgun (WGS) entry which is preliminary data.</text>
</comment>
<feature type="region of interest" description="Disordered" evidence="7">
    <location>
        <begin position="392"/>
        <end position="427"/>
    </location>
</feature>
<proteinExistence type="inferred from homology"/>
<evidence type="ECO:0000256" key="6">
    <source>
        <dbReference type="ARBA" id="ARBA00023242"/>
    </source>
</evidence>
<feature type="compositionally biased region" description="Low complexity" evidence="7">
    <location>
        <begin position="469"/>
        <end position="494"/>
    </location>
</feature>
<reference evidence="9" key="1">
    <citation type="submission" date="2020-11" db="EMBL/GenBank/DDBJ databases">
        <authorList>
            <consortium name="DOE Joint Genome Institute"/>
            <person name="Ahrendt S."/>
            <person name="Riley R."/>
            <person name="Andreopoulos W."/>
            <person name="Labutti K."/>
            <person name="Pangilinan J."/>
            <person name="Ruiz-Duenas F.J."/>
            <person name="Barrasa J.M."/>
            <person name="Sanchez-Garcia M."/>
            <person name="Camarero S."/>
            <person name="Miyauchi S."/>
            <person name="Serrano A."/>
            <person name="Linde D."/>
            <person name="Babiker R."/>
            <person name="Drula E."/>
            <person name="Ayuso-Fernandez I."/>
            <person name="Pacheco R."/>
            <person name="Padilla G."/>
            <person name="Ferreira P."/>
            <person name="Barriuso J."/>
            <person name="Kellner H."/>
            <person name="Castanera R."/>
            <person name="Alfaro M."/>
            <person name="Ramirez L."/>
            <person name="Pisabarro A.G."/>
            <person name="Kuo A."/>
            <person name="Tritt A."/>
            <person name="Lipzen A."/>
            <person name="He G."/>
            <person name="Yan M."/>
            <person name="Ng V."/>
            <person name="Cullen D."/>
            <person name="Martin F."/>
            <person name="Rosso M.-N."/>
            <person name="Henrissat B."/>
            <person name="Hibbett D."/>
            <person name="Martinez A.T."/>
            <person name="Grigoriev I.V."/>
        </authorList>
    </citation>
    <scope>NUCLEOTIDE SEQUENCE</scope>
    <source>
        <strain evidence="9">CIRM-BRFM 674</strain>
    </source>
</reference>
<organism evidence="9 10">
    <name type="scientific">Pholiota conissans</name>
    <dbReference type="NCBI Taxonomy" id="109636"/>
    <lineage>
        <taxon>Eukaryota</taxon>
        <taxon>Fungi</taxon>
        <taxon>Dikarya</taxon>
        <taxon>Basidiomycota</taxon>
        <taxon>Agaricomycotina</taxon>
        <taxon>Agaricomycetes</taxon>
        <taxon>Agaricomycetidae</taxon>
        <taxon>Agaricales</taxon>
        <taxon>Agaricineae</taxon>
        <taxon>Strophariaceae</taxon>
        <taxon>Pholiota</taxon>
    </lineage>
</organism>
<keyword evidence="6" id="KW-0539">Nucleus</keyword>
<dbReference type="SMART" id="SM00338">
    <property type="entry name" value="BRLZ"/>
    <property type="match status" value="1"/>
</dbReference>
<feature type="compositionally biased region" description="Low complexity" evidence="7">
    <location>
        <begin position="401"/>
        <end position="422"/>
    </location>
</feature>
<protein>
    <recommendedName>
        <fullName evidence="8">BZIP domain-containing protein</fullName>
    </recommendedName>
</protein>
<feature type="compositionally biased region" description="Low complexity" evidence="7">
    <location>
        <begin position="125"/>
        <end position="134"/>
    </location>
</feature>
<feature type="domain" description="BZIP" evidence="8">
    <location>
        <begin position="157"/>
        <end position="199"/>
    </location>
</feature>
<feature type="compositionally biased region" description="Polar residues" evidence="7">
    <location>
        <begin position="495"/>
        <end position="504"/>
    </location>
</feature>